<dbReference type="InterPro" id="IPR009061">
    <property type="entry name" value="DNA-bd_dom_put_sf"/>
</dbReference>
<dbReference type="Gene3D" id="3.30.56.10">
    <property type="match status" value="1"/>
</dbReference>
<dbReference type="PANTHER" id="PTHR10947:SF0">
    <property type="entry name" value="PHENYLALANINE--TRNA LIGASE BETA SUBUNIT"/>
    <property type="match status" value="1"/>
</dbReference>
<keyword evidence="3" id="KW-1185">Reference proteome</keyword>
<evidence type="ECO:0000313" key="2">
    <source>
        <dbReference type="EMBL" id="MES1920686.1"/>
    </source>
</evidence>
<evidence type="ECO:0000313" key="3">
    <source>
        <dbReference type="Proteomes" id="UP001439008"/>
    </source>
</evidence>
<feature type="domain" description="B3/B4 tRNA-binding" evidence="1">
    <location>
        <begin position="114"/>
        <end position="261"/>
    </location>
</feature>
<reference evidence="2 3" key="1">
    <citation type="journal article" date="2024" name="BMC Biol.">
        <title>Comparative genomics of Ascetosporea gives new insight into the evolutionary basis for animal parasitism in Rhizaria.</title>
        <authorList>
            <person name="Hiltunen Thoren M."/>
            <person name="Onut-Brannstrom I."/>
            <person name="Alfjorden A."/>
            <person name="Peckova H."/>
            <person name="Swords F."/>
            <person name="Hooper C."/>
            <person name="Holzer A.S."/>
            <person name="Bass D."/>
            <person name="Burki F."/>
        </authorList>
    </citation>
    <scope>NUCLEOTIDE SEQUENCE [LARGE SCALE GENOMIC DNA]</scope>
    <source>
        <strain evidence="2">20-A016</strain>
    </source>
</reference>
<name>A0ABV2ALY7_9EUKA</name>
<dbReference type="Proteomes" id="UP001439008">
    <property type="component" value="Unassembled WGS sequence"/>
</dbReference>
<gene>
    <name evidence="2" type="ORF">MHBO_002332</name>
</gene>
<evidence type="ECO:0000259" key="1">
    <source>
        <dbReference type="SMART" id="SM00873"/>
    </source>
</evidence>
<dbReference type="SMART" id="SM00873">
    <property type="entry name" value="B3_4"/>
    <property type="match status" value="1"/>
</dbReference>
<accession>A0ABV2ALY7</accession>
<dbReference type="EMBL" id="JBDODL010000806">
    <property type="protein sequence ID" value="MES1920686.1"/>
    <property type="molecule type" value="Genomic_DNA"/>
</dbReference>
<comment type="caution">
    <text evidence="2">The sequence shown here is derived from an EMBL/GenBank/DDBJ whole genome shotgun (WGS) entry which is preliminary data.</text>
</comment>
<dbReference type="InterPro" id="IPR045060">
    <property type="entry name" value="Phe-tRNA-ligase_IIc_bsu"/>
</dbReference>
<dbReference type="InterPro" id="IPR005146">
    <property type="entry name" value="B3/B4_tRNA-bd"/>
</dbReference>
<protein>
    <recommendedName>
        <fullName evidence="1">B3/B4 tRNA-binding domain-containing protein</fullName>
    </recommendedName>
</protein>
<organism evidence="2 3">
    <name type="scientific">Bonamia ostreae</name>
    <dbReference type="NCBI Taxonomy" id="126728"/>
    <lineage>
        <taxon>Eukaryota</taxon>
        <taxon>Sar</taxon>
        <taxon>Rhizaria</taxon>
        <taxon>Endomyxa</taxon>
        <taxon>Ascetosporea</taxon>
        <taxon>Haplosporida</taxon>
        <taxon>Bonamia</taxon>
    </lineage>
</organism>
<dbReference type="Pfam" id="PF18262">
    <property type="entry name" value="PhetRS_B1"/>
    <property type="match status" value="1"/>
</dbReference>
<dbReference type="InterPro" id="IPR020825">
    <property type="entry name" value="Phe-tRNA_synthase-like_B3/B4"/>
</dbReference>
<dbReference type="SUPFAM" id="SSF46955">
    <property type="entry name" value="Putative DNA-binding domain"/>
    <property type="match status" value="1"/>
</dbReference>
<dbReference type="PANTHER" id="PTHR10947">
    <property type="entry name" value="PHENYLALANYL-TRNA SYNTHETASE BETA CHAIN AND LEUCINE-RICH REPEAT-CONTAINING PROTEIN 47"/>
    <property type="match status" value="1"/>
</dbReference>
<sequence length="262" mass="29950">MPVIAVKKEVLYEKIGLDENFSVEQFQDLCFDFGIELDNVVTEKELKSGGDKTESDVIYYKIEVPANRYDLLCVEGLAYSLAVFMGKKEILTVNLESSKENDFYVKIEKSVEKIRPYIVSAVIKNVELNDESFKSLIELQEKLHFNICRDRTLASIGVHNFDALKMPITYKALRNDSKSFVALNETESFTVEQLFNVYRKRSVCSVRPYLSILEGFDESPFVLDANDNVCSLPPIINSELTKVSENTKNMLKFRNAFANCKL</sequence>
<dbReference type="Gene3D" id="3.50.40.10">
    <property type="entry name" value="Phenylalanyl-trna Synthetase, Chain B, domain 3"/>
    <property type="match status" value="1"/>
</dbReference>
<dbReference type="InterPro" id="IPR040659">
    <property type="entry name" value="PhetRS_B1"/>
</dbReference>
<proteinExistence type="predicted"/>